<sequence>MSDSALIIESRTAKLARLRLESTKKYLPVREVVKLQLQKHQEAQVKFTEGT</sequence>
<protein>
    <submittedName>
        <fullName evidence="1">Uncharacterized protein</fullName>
    </submittedName>
</protein>
<name>A0ABD3WHN5_SINWO</name>
<proteinExistence type="predicted"/>
<organism evidence="1 2">
    <name type="scientific">Sinanodonta woodiana</name>
    <name type="common">Chinese pond mussel</name>
    <name type="synonym">Anodonta woodiana</name>
    <dbReference type="NCBI Taxonomy" id="1069815"/>
    <lineage>
        <taxon>Eukaryota</taxon>
        <taxon>Metazoa</taxon>
        <taxon>Spiralia</taxon>
        <taxon>Lophotrochozoa</taxon>
        <taxon>Mollusca</taxon>
        <taxon>Bivalvia</taxon>
        <taxon>Autobranchia</taxon>
        <taxon>Heteroconchia</taxon>
        <taxon>Palaeoheterodonta</taxon>
        <taxon>Unionida</taxon>
        <taxon>Unionoidea</taxon>
        <taxon>Unionidae</taxon>
        <taxon>Unioninae</taxon>
        <taxon>Sinanodonta</taxon>
    </lineage>
</organism>
<accession>A0ABD3WHN5</accession>
<comment type="caution">
    <text evidence="1">The sequence shown here is derived from an EMBL/GenBank/DDBJ whole genome shotgun (WGS) entry which is preliminary data.</text>
</comment>
<dbReference type="AlphaFoldDB" id="A0ABD3WHN5"/>
<gene>
    <name evidence="1" type="ORF">ACJMK2_036047</name>
</gene>
<dbReference type="Proteomes" id="UP001634394">
    <property type="component" value="Unassembled WGS sequence"/>
</dbReference>
<reference evidence="1 2" key="1">
    <citation type="submission" date="2024-11" db="EMBL/GenBank/DDBJ databases">
        <title>Chromosome-level genome assembly of the freshwater bivalve Anodonta woodiana.</title>
        <authorList>
            <person name="Chen X."/>
        </authorList>
    </citation>
    <scope>NUCLEOTIDE SEQUENCE [LARGE SCALE GENOMIC DNA]</scope>
    <source>
        <strain evidence="1">MN2024</strain>
        <tissue evidence="1">Gills</tissue>
    </source>
</reference>
<evidence type="ECO:0000313" key="1">
    <source>
        <dbReference type="EMBL" id="KAL3872861.1"/>
    </source>
</evidence>
<dbReference type="EMBL" id="JBJQND010000006">
    <property type="protein sequence ID" value="KAL3872861.1"/>
    <property type="molecule type" value="Genomic_DNA"/>
</dbReference>
<keyword evidence="2" id="KW-1185">Reference proteome</keyword>
<evidence type="ECO:0000313" key="2">
    <source>
        <dbReference type="Proteomes" id="UP001634394"/>
    </source>
</evidence>